<name>A0A5M6IVK6_9PROT</name>
<dbReference type="SUPFAM" id="SSF102588">
    <property type="entry name" value="LmbE-like"/>
    <property type="match status" value="1"/>
</dbReference>
<dbReference type="PANTHER" id="PTHR12993">
    <property type="entry name" value="N-ACETYLGLUCOSAMINYL-PHOSPHATIDYLINOSITOL DE-N-ACETYLASE-RELATED"/>
    <property type="match status" value="1"/>
</dbReference>
<dbReference type="Proteomes" id="UP000325255">
    <property type="component" value="Unassembled WGS sequence"/>
</dbReference>
<proteinExistence type="predicted"/>
<dbReference type="RefSeq" id="WP_150040969.1">
    <property type="nucleotide sequence ID" value="NZ_OW485601.1"/>
</dbReference>
<keyword evidence="2" id="KW-1185">Reference proteome</keyword>
<comment type="caution">
    <text evidence="1">The sequence shown here is derived from an EMBL/GenBank/DDBJ whole genome shotgun (WGS) entry which is preliminary data.</text>
</comment>
<dbReference type="Gene3D" id="3.40.50.10320">
    <property type="entry name" value="LmbE-like"/>
    <property type="match status" value="1"/>
</dbReference>
<gene>
    <name evidence="1" type="ORF">F1189_11910</name>
</gene>
<dbReference type="InterPro" id="IPR003737">
    <property type="entry name" value="GlcNAc_PI_deacetylase-related"/>
</dbReference>
<evidence type="ECO:0000313" key="1">
    <source>
        <dbReference type="EMBL" id="KAA5611959.1"/>
    </source>
</evidence>
<dbReference type="AlphaFoldDB" id="A0A5M6IVK6"/>
<dbReference type="Pfam" id="PF02585">
    <property type="entry name" value="PIG-L"/>
    <property type="match status" value="1"/>
</dbReference>
<evidence type="ECO:0000313" key="2">
    <source>
        <dbReference type="Proteomes" id="UP000325255"/>
    </source>
</evidence>
<protein>
    <submittedName>
        <fullName evidence="1">PIG-L family deacetylase</fullName>
    </submittedName>
</protein>
<dbReference type="InterPro" id="IPR024078">
    <property type="entry name" value="LmbE-like_dom_sf"/>
</dbReference>
<sequence>MRGLALARPGESLSVLCLGAHADDIEIGAGGTILGWIAAGVQLDVHWCVLSAVGPREAEAMASAEAFLAGARSRRIELGQFRDGYFPNQGGDIKDWVQDLAARARPDVILTHRADDAHQDHRELRRLTWNAFRNHLILEYEIPKWDGDLGRPNVYMPISMDTLERKLALLQTSFATQRAKDWFDPETFRGLARLRGMECRAPERYAEAFVVSKAILQ</sequence>
<organism evidence="1 2">
    <name type="scientific">Rhodovastum atsumiense</name>
    <dbReference type="NCBI Taxonomy" id="504468"/>
    <lineage>
        <taxon>Bacteria</taxon>
        <taxon>Pseudomonadati</taxon>
        <taxon>Pseudomonadota</taxon>
        <taxon>Alphaproteobacteria</taxon>
        <taxon>Acetobacterales</taxon>
        <taxon>Acetobacteraceae</taxon>
        <taxon>Rhodovastum</taxon>
    </lineage>
</organism>
<dbReference type="OrthoDB" id="3514174at2"/>
<accession>A0A5M6IVK6</accession>
<reference evidence="1 2" key="1">
    <citation type="submission" date="2019-09" db="EMBL/GenBank/DDBJ databases">
        <title>Genome sequence of Rhodovastum atsumiense, a diverse member of the Acetobacteraceae family of non-sulfur purple photosynthetic bacteria.</title>
        <authorList>
            <person name="Meyer T."/>
            <person name="Kyndt J."/>
        </authorList>
    </citation>
    <scope>NUCLEOTIDE SEQUENCE [LARGE SCALE GENOMIC DNA]</scope>
    <source>
        <strain evidence="1 2">DSM 21279</strain>
    </source>
</reference>
<dbReference type="PANTHER" id="PTHR12993:SF30">
    <property type="entry name" value="N-ACETYL-ALPHA-D-GLUCOSAMINYL L-MALATE DEACETYLASE 1"/>
    <property type="match status" value="1"/>
</dbReference>
<dbReference type="GO" id="GO:0016811">
    <property type="term" value="F:hydrolase activity, acting on carbon-nitrogen (but not peptide) bonds, in linear amides"/>
    <property type="evidence" value="ECO:0007669"/>
    <property type="project" value="TreeGrafter"/>
</dbReference>
<dbReference type="EMBL" id="VWPK01000016">
    <property type="protein sequence ID" value="KAA5611959.1"/>
    <property type="molecule type" value="Genomic_DNA"/>
</dbReference>